<feature type="domain" description="Thioredoxin-like fold" evidence="2">
    <location>
        <begin position="40"/>
        <end position="212"/>
    </location>
</feature>
<dbReference type="CDD" id="cd02972">
    <property type="entry name" value="DsbA_family"/>
    <property type="match status" value="1"/>
</dbReference>
<protein>
    <recommendedName>
        <fullName evidence="2">Thioredoxin-like fold domain-containing protein</fullName>
    </recommendedName>
</protein>
<feature type="signal peptide" evidence="1">
    <location>
        <begin position="1"/>
        <end position="24"/>
    </location>
</feature>
<name>A0AAN9AJA2_9CAEN</name>
<comment type="caution">
    <text evidence="3">The sequence shown here is derived from an EMBL/GenBank/DDBJ whole genome shotgun (WGS) entry which is preliminary data.</text>
</comment>
<dbReference type="Proteomes" id="UP001374579">
    <property type="component" value="Unassembled WGS sequence"/>
</dbReference>
<dbReference type="InterPro" id="IPR036249">
    <property type="entry name" value="Thioredoxin-like_sf"/>
</dbReference>
<organism evidence="3 4">
    <name type="scientific">Littorina saxatilis</name>
    <dbReference type="NCBI Taxonomy" id="31220"/>
    <lineage>
        <taxon>Eukaryota</taxon>
        <taxon>Metazoa</taxon>
        <taxon>Spiralia</taxon>
        <taxon>Lophotrochozoa</taxon>
        <taxon>Mollusca</taxon>
        <taxon>Gastropoda</taxon>
        <taxon>Caenogastropoda</taxon>
        <taxon>Littorinimorpha</taxon>
        <taxon>Littorinoidea</taxon>
        <taxon>Littorinidae</taxon>
        <taxon>Littorina</taxon>
    </lineage>
</organism>
<evidence type="ECO:0000256" key="1">
    <source>
        <dbReference type="SAM" id="SignalP"/>
    </source>
</evidence>
<dbReference type="InterPro" id="IPR012336">
    <property type="entry name" value="Thioredoxin-like_fold"/>
</dbReference>
<dbReference type="AlphaFoldDB" id="A0AAN9AJA2"/>
<proteinExistence type="predicted"/>
<feature type="chain" id="PRO_5042965997" description="Thioredoxin-like fold domain-containing protein" evidence="1">
    <location>
        <begin position="25"/>
        <end position="258"/>
    </location>
</feature>
<dbReference type="Pfam" id="PF13462">
    <property type="entry name" value="Thioredoxin_4"/>
    <property type="match status" value="1"/>
</dbReference>
<reference evidence="3 4" key="1">
    <citation type="submission" date="2024-02" db="EMBL/GenBank/DDBJ databases">
        <title>Chromosome-scale genome assembly of the rough periwinkle Littorina saxatilis.</title>
        <authorList>
            <person name="De Jode A."/>
            <person name="Faria R."/>
            <person name="Formenti G."/>
            <person name="Sims Y."/>
            <person name="Smith T.P."/>
            <person name="Tracey A."/>
            <person name="Wood J.M.D."/>
            <person name="Zagrodzka Z.B."/>
            <person name="Johannesson K."/>
            <person name="Butlin R.K."/>
            <person name="Leder E.H."/>
        </authorList>
    </citation>
    <scope>NUCLEOTIDE SEQUENCE [LARGE SCALE GENOMIC DNA]</scope>
    <source>
        <strain evidence="3">Snail1</strain>
        <tissue evidence="3">Muscle</tissue>
    </source>
</reference>
<keyword evidence="1" id="KW-0732">Signal</keyword>
<keyword evidence="4" id="KW-1185">Reference proteome</keyword>
<dbReference type="EMBL" id="JBAMIC010004070">
    <property type="protein sequence ID" value="KAK7087968.1"/>
    <property type="molecule type" value="Genomic_DNA"/>
</dbReference>
<evidence type="ECO:0000313" key="4">
    <source>
        <dbReference type="Proteomes" id="UP001374579"/>
    </source>
</evidence>
<accession>A0AAN9AJA2</accession>
<dbReference type="SUPFAM" id="SSF52833">
    <property type="entry name" value="Thioredoxin-like"/>
    <property type="match status" value="1"/>
</dbReference>
<dbReference type="PANTHER" id="PTHR33875:SF2">
    <property type="entry name" value="ACR183CP"/>
    <property type="match status" value="1"/>
</dbReference>
<gene>
    <name evidence="3" type="ORF">V1264_021954</name>
</gene>
<evidence type="ECO:0000259" key="2">
    <source>
        <dbReference type="Pfam" id="PF13462"/>
    </source>
</evidence>
<sequence>MELLCGARRVLLLVGAVLATVVKGQTPLYPRNLGFVYGNGFANATVRLDIFIDLICPDSQAALPIVVRLTDLYGPDKLQLVTHLFPLPYHRAGFYAAKGAHVVDMLSKGKSTYAWFNILYNNIDSLVNTATHQISDAAVVQQLAKLAEDVVSGSSGQFAKLVDSDTVEQDTRVAWKYACTRGVAATPTFMVNDVLVSADPSWTVKDWSKVIDPLLAPQQPVVIFQTCPADTKRCEYLPRKVECCTKGEYCIPNVGCRC</sequence>
<dbReference type="PANTHER" id="PTHR33875">
    <property type="entry name" value="OS09G0542200 PROTEIN"/>
    <property type="match status" value="1"/>
</dbReference>
<evidence type="ECO:0000313" key="3">
    <source>
        <dbReference type="EMBL" id="KAK7087968.1"/>
    </source>
</evidence>
<dbReference type="Gene3D" id="3.40.30.10">
    <property type="entry name" value="Glutaredoxin"/>
    <property type="match status" value="1"/>
</dbReference>